<dbReference type="eggNOG" id="ENOG502SBPR">
    <property type="taxonomic scope" value="Eukaryota"/>
</dbReference>
<evidence type="ECO:0000256" key="1">
    <source>
        <dbReference type="SAM" id="Phobius"/>
    </source>
</evidence>
<dbReference type="GO" id="GO:0006506">
    <property type="term" value="P:GPI anchor biosynthetic process"/>
    <property type="evidence" value="ECO:0007669"/>
    <property type="project" value="InterPro"/>
</dbReference>
<dbReference type="Proteomes" id="UP000070720">
    <property type="component" value="Chromosome 1"/>
</dbReference>
<dbReference type="AlphaFoldDB" id="A0A098D627"/>
<dbReference type="PANTHER" id="PTHR31410">
    <property type="entry name" value="TRANSMEMBRANE PROTEIN 246"/>
    <property type="match status" value="1"/>
</dbReference>
<keyword evidence="1" id="KW-0472">Membrane</keyword>
<sequence>MYSLLYKTSACVAFLLCLVWYGQSHFYRDPGSVFFDKTRAYEASYSAIRVAEAEQTIRTLSTEGSPYSKNVLSRNKTLCLALNSVARQTQYLPITIGSILNGLSEQERQDLDISVLIAETDPTRHPSWHELWLRRAVDKVYTYNDDAANIEYLEELQRTQNYPEKGVFDYTLALERCYDTGASYIAVFEDDILLARGWFMRALQGLADITKMDSEQHWLFMRLFNQERSIGWASHEIGGNNEFWIIFGVGLGILAPALFARRRWRATQKYLDREILFVVVFILVPGIVIFIYQSGKASLFPPSPGVFNEPFGCCSQAMIFPRRQVPLMVSELQKRQRGQVDLMLDDIAIENQLDRYALYPVQAQHIGIESARKTMKEEAQAIWSMAFEDLDSKLLEKEHESMAKKYQNFKFAMKTLLHKIWSLNTACGWADDVKSHLDFTSWNRPGPCFRDLNYTPYDAHVTKSRRQHLAAYLKFMRPEVSNMFNDYADRGTEMACQWLYEERKARIVSTPFFEYLADNCLWRLWFKPFGDDGPKWPWGPPKASPNLTKGQKPNQIYAEYRQDRADKLATIATNALGIASIAEFAPETPIYPNSEYIVRSQAALITSGDDEPEPEPDLELNKRQAAWDELDFRHIPGVVGPFEIDLPSVAPIETLVARDLVAINELTEGHAIIKANMTQRRVIVSFPDKVGEYDEDG</sequence>
<evidence type="ECO:0000313" key="3">
    <source>
        <dbReference type="EMBL" id="CEF74403.1"/>
    </source>
</evidence>
<keyword evidence="5" id="KW-1185">Reference proteome</keyword>
<dbReference type="InParanoid" id="A0A098D627"/>
<keyword evidence="1" id="KW-0812">Transmembrane</keyword>
<feature type="transmembrane region" description="Helical" evidence="1">
    <location>
        <begin position="273"/>
        <end position="292"/>
    </location>
</feature>
<protein>
    <submittedName>
        <fullName evidence="3">Chromosome 1, complete genome</fullName>
    </submittedName>
</protein>
<name>A0A098D627_GIBZE</name>
<dbReference type="PANTHER" id="PTHR31410:SF1">
    <property type="entry name" value="POST-GPI ATTACHMENT TO PROTEINS FACTOR 4"/>
    <property type="match status" value="1"/>
</dbReference>
<dbReference type="GO" id="GO:0000139">
    <property type="term" value="C:Golgi membrane"/>
    <property type="evidence" value="ECO:0007669"/>
    <property type="project" value="InterPro"/>
</dbReference>
<keyword evidence="2" id="KW-0732">Signal</keyword>
<gene>
    <name evidence="4" type="primary">FG02156.1</name>
    <name evidence="3" type="ORF">FGRAMPH1_01T05195</name>
</gene>
<reference evidence="4 5" key="2">
    <citation type="journal article" date="2010" name="Nature">
        <title>Comparative genomics reveals mobile pathogenicity chromosomes in Fusarium.</title>
        <authorList>
            <person name="Ma L.J."/>
            <person name="van der Does H.C."/>
            <person name="Borkovich K.A."/>
            <person name="Coleman J.J."/>
            <person name="Daboussi M.J."/>
            <person name="Di Pietro A."/>
            <person name="Dufresne M."/>
            <person name="Freitag M."/>
            <person name="Grabherr M."/>
            <person name="Henrissat B."/>
            <person name="Houterman P.M."/>
            <person name="Kang S."/>
            <person name="Shim W.B."/>
            <person name="Woloshuk C."/>
            <person name="Xie X."/>
            <person name="Xu J.R."/>
            <person name="Antoniw J."/>
            <person name="Baker S.E."/>
            <person name="Bluhm B.H."/>
            <person name="Breakspear A."/>
            <person name="Brown D.W."/>
            <person name="Butchko R.A."/>
            <person name="Chapman S."/>
            <person name="Coulson R."/>
            <person name="Coutinho P.M."/>
            <person name="Danchin E.G."/>
            <person name="Diener A."/>
            <person name="Gale L.R."/>
            <person name="Gardiner D.M."/>
            <person name="Goff S."/>
            <person name="Hammond-Kosack K.E."/>
            <person name="Hilburn K."/>
            <person name="Hua-Van A."/>
            <person name="Jonkers W."/>
            <person name="Kazan K."/>
            <person name="Kodira C.D."/>
            <person name="Koehrsen M."/>
            <person name="Kumar L."/>
            <person name="Lee Y.H."/>
            <person name="Li L."/>
            <person name="Manners J.M."/>
            <person name="Miranda-Saavedra D."/>
            <person name="Mukherjee M."/>
            <person name="Park G."/>
            <person name="Park J."/>
            <person name="Park S.Y."/>
            <person name="Proctor R.H."/>
            <person name="Regev A."/>
            <person name="Ruiz-Roldan M.C."/>
            <person name="Sain D."/>
            <person name="Sakthikumar S."/>
            <person name="Sykes S."/>
            <person name="Schwartz D.C."/>
            <person name="Turgeon B.G."/>
            <person name="Wapinski I."/>
            <person name="Yoder O."/>
            <person name="Young S."/>
            <person name="Zeng Q."/>
            <person name="Zhou S."/>
            <person name="Galagan J."/>
            <person name="Cuomo C.A."/>
            <person name="Kistler H.C."/>
            <person name="Rep M."/>
        </authorList>
    </citation>
    <scope>GENOME REANNOTATION</scope>
    <source>
        <strain evidence="5">ATCC MYA-4620 / CBS 123657 / FGSC 9075 / NRRL 31084 / PH-1</strain>
        <strain evidence="4">PH-1 / ATCC MYA-4620 / FGSC 9075 / NRRL 31084</strain>
    </source>
</reference>
<feature type="signal peptide" evidence="2">
    <location>
        <begin position="1"/>
        <end position="24"/>
    </location>
</feature>
<reference evidence="4 5" key="1">
    <citation type="journal article" date="2007" name="Science">
        <title>The Fusarium graminearum genome reveals a link between localized polymorphism and pathogen specialization.</title>
        <authorList>
            <person name="Cuomo C.A."/>
            <person name="Gueldener U."/>
            <person name="Xu J.-R."/>
            <person name="Trail F."/>
            <person name="Turgeon B.G."/>
            <person name="Di Pietro A."/>
            <person name="Walton J.D."/>
            <person name="Ma L.-J."/>
            <person name="Baker S.E."/>
            <person name="Rep M."/>
            <person name="Adam G."/>
            <person name="Antoniw J."/>
            <person name="Baldwin T."/>
            <person name="Calvo S.E."/>
            <person name="Chang Y.-L."/>
            <person name="DeCaprio D."/>
            <person name="Gale L.R."/>
            <person name="Gnerre S."/>
            <person name="Goswami R.S."/>
            <person name="Hammond-Kosack K."/>
            <person name="Harris L.J."/>
            <person name="Hilburn K."/>
            <person name="Kennell J.C."/>
            <person name="Kroken S."/>
            <person name="Magnuson J.K."/>
            <person name="Mannhaupt G."/>
            <person name="Mauceli E.W."/>
            <person name="Mewes H.-W."/>
            <person name="Mitterbauer R."/>
            <person name="Muehlbauer G."/>
            <person name="Muensterkoetter M."/>
            <person name="Nelson D."/>
            <person name="O'Donnell K."/>
            <person name="Ouellet T."/>
            <person name="Qi W."/>
            <person name="Quesneville H."/>
            <person name="Roncero M.I.G."/>
            <person name="Seong K.-Y."/>
            <person name="Tetko I.V."/>
            <person name="Urban M."/>
            <person name="Waalwijk C."/>
            <person name="Ward T.J."/>
            <person name="Yao J."/>
            <person name="Birren B.W."/>
            <person name="Kistler H.C."/>
        </authorList>
    </citation>
    <scope>NUCLEOTIDE SEQUENCE [LARGE SCALE GENOMIC DNA]</scope>
    <source>
        <strain evidence="5">ATCC MYA-4620 / CBS 123657 / FGSC 9075 / NRRL 31084 / PH-1</strain>
        <strain evidence="4">PH-1 / ATCC MYA-4620 / FGSC 9075 / NRRL 31084</strain>
    </source>
</reference>
<dbReference type="EMBL" id="HG970332">
    <property type="protein sequence ID" value="CEF74403.1"/>
    <property type="molecule type" value="Genomic_DNA"/>
</dbReference>
<proteinExistence type="predicted"/>
<evidence type="ECO:0000313" key="5">
    <source>
        <dbReference type="Proteomes" id="UP000070720"/>
    </source>
</evidence>
<feature type="transmembrane region" description="Helical" evidence="1">
    <location>
        <begin position="243"/>
        <end position="261"/>
    </location>
</feature>
<dbReference type="InterPro" id="IPR029675">
    <property type="entry name" value="PGAP4"/>
</dbReference>
<dbReference type="EnsemblFungi" id="CEF74403">
    <property type="protein sequence ID" value="CEF74403"/>
    <property type="gene ID" value="FGRRES_15942_12076_M"/>
</dbReference>
<evidence type="ECO:0000256" key="2">
    <source>
        <dbReference type="SAM" id="SignalP"/>
    </source>
</evidence>
<dbReference type="VEuPathDB" id="FungiDB:FGRAMPH1_01G05195"/>
<organism evidence="3 5">
    <name type="scientific">Gibberella zeae (strain ATCC MYA-4620 / CBS 123657 / FGSC 9075 / NRRL 31084 / PH-1)</name>
    <name type="common">Wheat head blight fungus</name>
    <name type="synonym">Fusarium graminearum</name>
    <dbReference type="NCBI Taxonomy" id="229533"/>
    <lineage>
        <taxon>Eukaryota</taxon>
        <taxon>Fungi</taxon>
        <taxon>Dikarya</taxon>
        <taxon>Ascomycota</taxon>
        <taxon>Pezizomycotina</taxon>
        <taxon>Sordariomycetes</taxon>
        <taxon>Hypocreomycetidae</taxon>
        <taxon>Hypocreales</taxon>
        <taxon>Nectriaceae</taxon>
        <taxon>Fusarium</taxon>
    </lineage>
</organism>
<keyword evidence="1" id="KW-1133">Transmembrane helix</keyword>
<accession>A0A0E0RT28</accession>
<feature type="chain" id="PRO_5010018609" evidence="2">
    <location>
        <begin position="25"/>
        <end position="697"/>
    </location>
</feature>
<dbReference type="CDD" id="cd22189">
    <property type="entry name" value="PGAP4-like_fungal"/>
    <property type="match status" value="1"/>
</dbReference>
<reference evidence="4" key="4">
    <citation type="submission" date="2017-01" db="UniProtKB">
        <authorList>
            <consortium name="EnsemblFungi"/>
        </authorList>
    </citation>
    <scope>IDENTIFICATION</scope>
    <source>
        <strain evidence="4">PH-1 / ATCC MYA-4620 / FGSC 9075 / NRRL 31084</strain>
    </source>
</reference>
<dbReference type="GO" id="GO:0016757">
    <property type="term" value="F:glycosyltransferase activity"/>
    <property type="evidence" value="ECO:0007669"/>
    <property type="project" value="InterPro"/>
</dbReference>
<reference evidence="3 5" key="3">
    <citation type="journal article" date="2015" name="BMC Genomics">
        <title>The completed genome sequence of the pathogenic ascomycete fungus Fusarium graminearum.</title>
        <authorList>
            <person name="King R."/>
            <person name="Urban M."/>
            <person name="Hammond-Kosack M.C."/>
            <person name="Hassani-Pak K."/>
            <person name="Hammond-Kosack K.E."/>
        </authorList>
    </citation>
    <scope>NUCLEOTIDE SEQUENCE [LARGE SCALE GENOMIC DNA]</scope>
    <source>
        <strain evidence="5">ATCC MYA-4620 / CBS 123657 / FGSC 9075 / NRRL 31084 / PH-1</strain>
        <strain evidence="3">PH-1</strain>
    </source>
</reference>
<accession>A0A098D627</accession>
<evidence type="ECO:0000313" key="4">
    <source>
        <dbReference type="EnsemblFungi" id="CEF74403"/>
    </source>
</evidence>